<evidence type="ECO:0000313" key="1">
    <source>
        <dbReference type="EMBL" id="GBP42625.1"/>
    </source>
</evidence>
<dbReference type="EMBL" id="BGZK01000421">
    <property type="protein sequence ID" value="GBP42625.1"/>
    <property type="molecule type" value="Genomic_DNA"/>
</dbReference>
<name>A0A4C1VXT2_EUMVA</name>
<dbReference type="Proteomes" id="UP000299102">
    <property type="component" value="Unassembled WGS sequence"/>
</dbReference>
<sequence length="114" mass="12610">MVSLDIKGAFDNTWWLAIRNQLLGHNCPVNLYSMYGDGLSDRPGGCGSLRQRAVQEDNFEGLYTELHSRSNLLESRPGLLILRTRGSRPIRAGVRGRRCPYVFRTVSLSTGGGG</sequence>
<protein>
    <recommendedName>
        <fullName evidence="3">Reverse transcriptase domain-containing protein</fullName>
    </recommendedName>
</protein>
<accession>A0A4C1VXT2</accession>
<gene>
    <name evidence="1" type="ORF">EVAR_87176_1</name>
</gene>
<comment type="caution">
    <text evidence="1">The sequence shown here is derived from an EMBL/GenBank/DDBJ whole genome shotgun (WGS) entry which is preliminary data.</text>
</comment>
<evidence type="ECO:0008006" key="3">
    <source>
        <dbReference type="Google" id="ProtNLM"/>
    </source>
</evidence>
<reference evidence="1 2" key="1">
    <citation type="journal article" date="2019" name="Commun. Biol.">
        <title>The bagworm genome reveals a unique fibroin gene that provides high tensile strength.</title>
        <authorList>
            <person name="Kono N."/>
            <person name="Nakamura H."/>
            <person name="Ohtoshi R."/>
            <person name="Tomita M."/>
            <person name="Numata K."/>
            <person name="Arakawa K."/>
        </authorList>
    </citation>
    <scope>NUCLEOTIDE SEQUENCE [LARGE SCALE GENOMIC DNA]</scope>
</reference>
<proteinExistence type="predicted"/>
<evidence type="ECO:0000313" key="2">
    <source>
        <dbReference type="Proteomes" id="UP000299102"/>
    </source>
</evidence>
<organism evidence="1 2">
    <name type="scientific">Eumeta variegata</name>
    <name type="common">Bagworm moth</name>
    <name type="synonym">Eumeta japonica</name>
    <dbReference type="NCBI Taxonomy" id="151549"/>
    <lineage>
        <taxon>Eukaryota</taxon>
        <taxon>Metazoa</taxon>
        <taxon>Ecdysozoa</taxon>
        <taxon>Arthropoda</taxon>
        <taxon>Hexapoda</taxon>
        <taxon>Insecta</taxon>
        <taxon>Pterygota</taxon>
        <taxon>Neoptera</taxon>
        <taxon>Endopterygota</taxon>
        <taxon>Lepidoptera</taxon>
        <taxon>Glossata</taxon>
        <taxon>Ditrysia</taxon>
        <taxon>Tineoidea</taxon>
        <taxon>Psychidae</taxon>
        <taxon>Oiketicinae</taxon>
        <taxon>Eumeta</taxon>
    </lineage>
</organism>
<dbReference type="OrthoDB" id="8063979at2759"/>
<keyword evidence="2" id="KW-1185">Reference proteome</keyword>
<dbReference type="AlphaFoldDB" id="A0A4C1VXT2"/>